<feature type="non-terminal residue" evidence="9">
    <location>
        <position position="158"/>
    </location>
</feature>
<evidence type="ECO:0000256" key="7">
    <source>
        <dbReference type="ARBA" id="ARBA00047992"/>
    </source>
</evidence>
<evidence type="ECO:0000256" key="4">
    <source>
        <dbReference type="ARBA" id="ARBA00022898"/>
    </source>
</evidence>
<dbReference type="PANTHER" id="PTHR31829">
    <property type="entry name" value="PYRIDOXAL 5'-PHOSPHATE SYNTHASE SUBUNIT SNZ1-RELATED"/>
    <property type="match status" value="1"/>
</dbReference>
<dbReference type="InterPro" id="IPR013785">
    <property type="entry name" value="Aldolase_TIM"/>
</dbReference>
<dbReference type="GO" id="GO:0008615">
    <property type="term" value="P:pyridoxine biosynthetic process"/>
    <property type="evidence" value="ECO:0007669"/>
    <property type="project" value="TreeGrafter"/>
</dbReference>
<dbReference type="InterPro" id="IPR011060">
    <property type="entry name" value="RibuloseP-bd_barrel"/>
</dbReference>
<reference evidence="9" key="1">
    <citation type="journal article" date="2014" name="Front. Microbiol.">
        <title>High frequency of phylogenetically diverse reductive dehalogenase-homologous genes in deep subseafloor sedimentary metagenomes.</title>
        <authorList>
            <person name="Kawai M."/>
            <person name="Futagami T."/>
            <person name="Toyoda A."/>
            <person name="Takaki Y."/>
            <person name="Nishi S."/>
            <person name="Hori S."/>
            <person name="Arai W."/>
            <person name="Tsubouchi T."/>
            <person name="Morono Y."/>
            <person name="Uchiyama I."/>
            <person name="Ito T."/>
            <person name="Fujiyama A."/>
            <person name="Inagaki F."/>
            <person name="Takami H."/>
        </authorList>
    </citation>
    <scope>NUCLEOTIDE SEQUENCE</scope>
    <source>
        <strain evidence="9">Expedition CK06-06</strain>
    </source>
</reference>
<proteinExistence type="inferred from homology"/>
<keyword evidence="5" id="KW-0456">Lyase</keyword>
<protein>
    <recommendedName>
        <fullName evidence="3">pyridoxal 5'-phosphate synthase (glutamine hydrolyzing)</fullName>
        <ecNumber evidence="3">4.3.3.6</ecNumber>
    </recommendedName>
</protein>
<sequence>MTEYELGREILKDRIKGSWIVKKGFPHMQENGVIMDVTTVEQAQIAEEAGAVAVMLLDKLPYEIRKAGGIARTASANMFDEIRDYITIPIMMKCRIGHMGEARMIEAIGADCIDESEVLTVADTEHHIWKHDFKIPFVCGCTDLGSALRRIEEGASML</sequence>
<dbReference type="EC" id="4.3.3.6" evidence="3"/>
<dbReference type="SUPFAM" id="SSF51366">
    <property type="entry name" value="Ribulose-phoshate binding barrel"/>
    <property type="match status" value="1"/>
</dbReference>
<evidence type="ECO:0000259" key="8">
    <source>
        <dbReference type="Pfam" id="PF01680"/>
    </source>
</evidence>
<comment type="catalytic activity">
    <reaction evidence="7">
        <text>aldehydo-D-ribose 5-phosphate + D-glyceraldehyde 3-phosphate + L-glutamine = pyridoxal 5'-phosphate + L-glutamate + phosphate + 3 H2O + H(+)</text>
        <dbReference type="Rhea" id="RHEA:31507"/>
        <dbReference type="ChEBI" id="CHEBI:15377"/>
        <dbReference type="ChEBI" id="CHEBI:15378"/>
        <dbReference type="ChEBI" id="CHEBI:29985"/>
        <dbReference type="ChEBI" id="CHEBI:43474"/>
        <dbReference type="ChEBI" id="CHEBI:58273"/>
        <dbReference type="ChEBI" id="CHEBI:58359"/>
        <dbReference type="ChEBI" id="CHEBI:59776"/>
        <dbReference type="ChEBI" id="CHEBI:597326"/>
        <dbReference type="EC" id="4.3.3.6"/>
    </reaction>
</comment>
<dbReference type="Pfam" id="PF01680">
    <property type="entry name" value="SOR_SNZ"/>
    <property type="match status" value="1"/>
</dbReference>
<dbReference type="GO" id="GO:0036381">
    <property type="term" value="F:pyridoxal 5'-phosphate synthase (glutamine hydrolysing) activity"/>
    <property type="evidence" value="ECO:0007669"/>
    <property type="project" value="UniProtKB-EC"/>
</dbReference>
<evidence type="ECO:0000256" key="3">
    <source>
        <dbReference type="ARBA" id="ARBA00012084"/>
    </source>
</evidence>
<dbReference type="InterPro" id="IPR001852">
    <property type="entry name" value="PdxS/SNZ"/>
</dbReference>
<keyword evidence="6" id="KW-0704">Schiff base</keyword>
<name>X1CRC6_9ZZZZ</name>
<evidence type="ECO:0000256" key="1">
    <source>
        <dbReference type="ARBA" id="ARBA00004737"/>
    </source>
</evidence>
<dbReference type="Gene3D" id="3.20.20.70">
    <property type="entry name" value="Aldolase class I"/>
    <property type="match status" value="1"/>
</dbReference>
<organism evidence="9">
    <name type="scientific">marine sediment metagenome</name>
    <dbReference type="NCBI Taxonomy" id="412755"/>
    <lineage>
        <taxon>unclassified sequences</taxon>
        <taxon>metagenomes</taxon>
        <taxon>ecological metagenomes</taxon>
    </lineage>
</organism>
<evidence type="ECO:0000256" key="6">
    <source>
        <dbReference type="ARBA" id="ARBA00023270"/>
    </source>
</evidence>
<comment type="caution">
    <text evidence="9">The sequence shown here is derived from an EMBL/GenBank/DDBJ whole genome shotgun (WGS) entry which is preliminary data.</text>
</comment>
<dbReference type="GO" id="GO:0006520">
    <property type="term" value="P:amino acid metabolic process"/>
    <property type="evidence" value="ECO:0007669"/>
    <property type="project" value="TreeGrafter"/>
</dbReference>
<comment type="similarity">
    <text evidence="2">Belongs to the PdxS/SNZ family.</text>
</comment>
<dbReference type="PROSITE" id="PS51129">
    <property type="entry name" value="PDXS_SNZ_2"/>
    <property type="match status" value="1"/>
</dbReference>
<gene>
    <name evidence="9" type="ORF">S01H4_50947</name>
</gene>
<evidence type="ECO:0000256" key="2">
    <source>
        <dbReference type="ARBA" id="ARBA00007281"/>
    </source>
</evidence>
<evidence type="ECO:0000313" key="9">
    <source>
        <dbReference type="EMBL" id="GAG95497.1"/>
    </source>
</evidence>
<dbReference type="AlphaFoldDB" id="X1CRC6"/>
<comment type="pathway">
    <text evidence="1">Cofactor biosynthesis; pyridoxal 5'-phosphate biosynthesis.</text>
</comment>
<dbReference type="GO" id="GO:0042823">
    <property type="term" value="P:pyridoxal phosphate biosynthetic process"/>
    <property type="evidence" value="ECO:0007669"/>
    <property type="project" value="InterPro"/>
</dbReference>
<dbReference type="PANTHER" id="PTHR31829:SF0">
    <property type="entry name" value="PYRIDOXAL 5'-PHOSPHATE SYNTHASE SUBUNIT SNZ1-RELATED"/>
    <property type="match status" value="1"/>
</dbReference>
<evidence type="ECO:0000256" key="5">
    <source>
        <dbReference type="ARBA" id="ARBA00023239"/>
    </source>
</evidence>
<keyword evidence="4" id="KW-0663">Pyridoxal phosphate</keyword>
<accession>X1CRC6</accession>
<dbReference type="EMBL" id="BART01028967">
    <property type="protein sequence ID" value="GAG95497.1"/>
    <property type="molecule type" value="Genomic_DNA"/>
</dbReference>
<feature type="domain" description="PdxS/SNZ N-terminal" evidence="8">
    <location>
        <begin position="20"/>
        <end position="158"/>
    </location>
</feature>
<dbReference type="InterPro" id="IPR033755">
    <property type="entry name" value="PdxS/SNZ_N"/>
</dbReference>